<protein>
    <submittedName>
        <fullName evidence="5">Alpha/beta hydrolase</fullName>
    </submittedName>
</protein>
<name>A0ABW1EGM9_9BACT</name>
<dbReference type="EMBL" id="JBHSPH010000003">
    <property type="protein sequence ID" value="MFC5863124.1"/>
    <property type="molecule type" value="Genomic_DNA"/>
</dbReference>
<dbReference type="Pfam" id="PF20434">
    <property type="entry name" value="BD-FAE"/>
    <property type="match status" value="1"/>
</dbReference>
<evidence type="ECO:0000256" key="3">
    <source>
        <dbReference type="SAM" id="SignalP"/>
    </source>
</evidence>
<dbReference type="InterPro" id="IPR029058">
    <property type="entry name" value="AB_hydrolase_fold"/>
</dbReference>
<gene>
    <name evidence="5" type="ORF">ACFPT7_12530</name>
</gene>
<comment type="caution">
    <text evidence="5">The sequence shown here is derived from an EMBL/GenBank/DDBJ whole genome shotgun (WGS) entry which is preliminary data.</text>
</comment>
<dbReference type="Gene3D" id="3.40.50.1820">
    <property type="entry name" value="alpha/beta hydrolase"/>
    <property type="match status" value="1"/>
</dbReference>
<accession>A0ABW1EGM9</accession>
<reference evidence="6" key="1">
    <citation type="journal article" date="2019" name="Int. J. Syst. Evol. Microbiol.">
        <title>The Global Catalogue of Microorganisms (GCM) 10K type strain sequencing project: providing services to taxonomists for standard genome sequencing and annotation.</title>
        <authorList>
            <consortium name="The Broad Institute Genomics Platform"/>
            <consortium name="The Broad Institute Genome Sequencing Center for Infectious Disease"/>
            <person name="Wu L."/>
            <person name="Ma J."/>
        </authorList>
    </citation>
    <scope>NUCLEOTIDE SEQUENCE [LARGE SCALE GENOMIC DNA]</scope>
    <source>
        <strain evidence="6">JCM 4087</strain>
    </source>
</reference>
<feature type="signal peptide" evidence="3">
    <location>
        <begin position="1"/>
        <end position="24"/>
    </location>
</feature>
<sequence length="314" mass="34446">MDKRRLTAASLLAGLIASTVSLWAQEARTPTQDSILYGTADGQPLTMDYYAAKGEGVHPIAIIIHGGGYHGGTSKNGSEAYVADFLAPAGYAVFSVNYRLAPKYPYPYMVYDVQRAVRYIRYHAREWNADPNKIALVGGSAGGYLSNMVGLLNAPGDPKAPDPVDRISAKTQAVVSLYAQSSFEFVPLNEDVHRFLDSFIAQKGQKEAIREASPITYVSKDDPPFLEILGDQDEYIPMSEATNLQTALHKAHVRCDIIVIPGGKHGTGGWNKLPNVPDWEKQMTEWLNARLHHRGPIGEGIRPRVPQTEEKSPS</sequence>
<organism evidence="5 6">
    <name type="scientific">Acidicapsa dinghuensis</name>
    <dbReference type="NCBI Taxonomy" id="2218256"/>
    <lineage>
        <taxon>Bacteria</taxon>
        <taxon>Pseudomonadati</taxon>
        <taxon>Acidobacteriota</taxon>
        <taxon>Terriglobia</taxon>
        <taxon>Terriglobales</taxon>
        <taxon>Acidobacteriaceae</taxon>
        <taxon>Acidicapsa</taxon>
    </lineage>
</organism>
<feature type="domain" description="BD-FAE-like" evidence="4">
    <location>
        <begin position="49"/>
        <end position="248"/>
    </location>
</feature>
<evidence type="ECO:0000256" key="2">
    <source>
        <dbReference type="SAM" id="MobiDB-lite"/>
    </source>
</evidence>
<evidence type="ECO:0000313" key="5">
    <source>
        <dbReference type="EMBL" id="MFC5863124.1"/>
    </source>
</evidence>
<evidence type="ECO:0000256" key="1">
    <source>
        <dbReference type="ARBA" id="ARBA00022801"/>
    </source>
</evidence>
<keyword evidence="3" id="KW-0732">Signal</keyword>
<dbReference type="InterPro" id="IPR050300">
    <property type="entry name" value="GDXG_lipolytic_enzyme"/>
</dbReference>
<evidence type="ECO:0000313" key="6">
    <source>
        <dbReference type="Proteomes" id="UP001596091"/>
    </source>
</evidence>
<dbReference type="PANTHER" id="PTHR48081">
    <property type="entry name" value="AB HYDROLASE SUPERFAMILY PROTEIN C4A8.06C"/>
    <property type="match status" value="1"/>
</dbReference>
<feature type="chain" id="PRO_5046871943" evidence="3">
    <location>
        <begin position="25"/>
        <end position="314"/>
    </location>
</feature>
<dbReference type="GO" id="GO:0016787">
    <property type="term" value="F:hydrolase activity"/>
    <property type="evidence" value="ECO:0007669"/>
    <property type="project" value="UniProtKB-KW"/>
</dbReference>
<proteinExistence type="predicted"/>
<evidence type="ECO:0000259" key="4">
    <source>
        <dbReference type="Pfam" id="PF20434"/>
    </source>
</evidence>
<keyword evidence="6" id="KW-1185">Reference proteome</keyword>
<dbReference type="PANTHER" id="PTHR48081:SF13">
    <property type="entry name" value="ALPHA_BETA HYDROLASE"/>
    <property type="match status" value="1"/>
</dbReference>
<dbReference type="RefSeq" id="WP_263339572.1">
    <property type="nucleotide sequence ID" value="NZ_JAGSYH010000005.1"/>
</dbReference>
<dbReference type="InterPro" id="IPR049492">
    <property type="entry name" value="BD-FAE-like_dom"/>
</dbReference>
<dbReference type="SUPFAM" id="SSF53474">
    <property type="entry name" value="alpha/beta-Hydrolases"/>
    <property type="match status" value="1"/>
</dbReference>
<keyword evidence="1 5" id="KW-0378">Hydrolase</keyword>
<feature type="region of interest" description="Disordered" evidence="2">
    <location>
        <begin position="295"/>
        <end position="314"/>
    </location>
</feature>
<dbReference type="Proteomes" id="UP001596091">
    <property type="component" value="Unassembled WGS sequence"/>
</dbReference>